<organism evidence="2 3">
    <name type="scientific">Sphaerimonospora cavernae</name>
    <dbReference type="NCBI Taxonomy" id="1740611"/>
    <lineage>
        <taxon>Bacteria</taxon>
        <taxon>Bacillati</taxon>
        <taxon>Actinomycetota</taxon>
        <taxon>Actinomycetes</taxon>
        <taxon>Streptosporangiales</taxon>
        <taxon>Streptosporangiaceae</taxon>
        <taxon>Sphaerimonospora</taxon>
    </lineage>
</organism>
<proteinExistence type="predicted"/>
<evidence type="ECO:0000313" key="3">
    <source>
        <dbReference type="Proteomes" id="UP001589870"/>
    </source>
</evidence>
<dbReference type="RefSeq" id="WP_394303112.1">
    <property type="nucleotide sequence ID" value="NZ_JBHMQT010000047.1"/>
</dbReference>
<evidence type="ECO:0000256" key="1">
    <source>
        <dbReference type="SAM" id="MobiDB-lite"/>
    </source>
</evidence>
<name>A0ABV6UA54_9ACTN</name>
<sequence>MSSVPAAIPTDQHDKDDAPGPSPALVDYARRVADEHHAKHGKPITRDLLRARLGVSNQLASDLLRTLHKAPDAM</sequence>
<reference evidence="2 3" key="1">
    <citation type="submission" date="2024-09" db="EMBL/GenBank/DDBJ databases">
        <authorList>
            <person name="Sun Q."/>
            <person name="Mori K."/>
        </authorList>
    </citation>
    <scope>NUCLEOTIDE SEQUENCE [LARGE SCALE GENOMIC DNA]</scope>
    <source>
        <strain evidence="2 3">TBRC 1851</strain>
    </source>
</reference>
<feature type="region of interest" description="Disordered" evidence="1">
    <location>
        <begin position="1"/>
        <end position="24"/>
    </location>
</feature>
<accession>A0ABV6UA54</accession>
<gene>
    <name evidence="2" type="ORF">ACFHYQ_22515</name>
</gene>
<dbReference type="Proteomes" id="UP001589870">
    <property type="component" value="Unassembled WGS sequence"/>
</dbReference>
<evidence type="ECO:0000313" key="2">
    <source>
        <dbReference type="EMBL" id="MFC0865070.1"/>
    </source>
</evidence>
<protein>
    <submittedName>
        <fullName evidence="2">Uncharacterized protein</fullName>
    </submittedName>
</protein>
<keyword evidence="3" id="KW-1185">Reference proteome</keyword>
<comment type="caution">
    <text evidence="2">The sequence shown here is derived from an EMBL/GenBank/DDBJ whole genome shotgun (WGS) entry which is preliminary data.</text>
</comment>
<dbReference type="EMBL" id="JBHMQT010000047">
    <property type="protein sequence ID" value="MFC0865070.1"/>
    <property type="molecule type" value="Genomic_DNA"/>
</dbReference>